<protein>
    <submittedName>
        <fullName evidence="1">Uncharacterized protein</fullName>
    </submittedName>
</protein>
<gene>
    <name evidence="1" type="ORF">D0436_23940</name>
</gene>
<dbReference type="EMBL" id="CP031775">
    <property type="protein sequence ID" value="QTS34865.1"/>
    <property type="molecule type" value="Genomic_DNA"/>
</dbReference>
<sequence length="57" mass="6864">MAQRPPLFIVQAVSTTLFSLKKPQTLKKERLTMQLADFWQDERKSLKRKYRRNCPIK</sequence>
<proteinExistence type="predicted"/>
<reference evidence="1 2" key="1">
    <citation type="journal article" date="2019" name="Ecotoxicol. Environ. Saf.">
        <title>Microbial characterization of heavy metal resistant bacterial strains isolated from an electroplating wastewater treatment plant.</title>
        <authorList>
            <person name="Cai X."/>
            <person name="Zheng X."/>
            <person name="Zhang D."/>
            <person name="Iqbal W."/>
            <person name="Liu C."/>
            <person name="Yang B."/>
            <person name="Zhao X."/>
            <person name="Lu X."/>
            <person name="Mao Y."/>
        </authorList>
    </citation>
    <scope>NUCLEOTIDE SEQUENCE [LARGE SCALE GENOMIC DNA]</scope>
    <source>
        <strain evidence="1 2">Ni1-3</strain>
    </source>
</reference>
<organism evidence="1 2">
    <name type="scientific">Shewanella decolorationis</name>
    <dbReference type="NCBI Taxonomy" id="256839"/>
    <lineage>
        <taxon>Bacteria</taxon>
        <taxon>Pseudomonadati</taxon>
        <taxon>Pseudomonadota</taxon>
        <taxon>Gammaproteobacteria</taxon>
        <taxon>Alteromonadales</taxon>
        <taxon>Shewanellaceae</taxon>
        <taxon>Shewanella</taxon>
    </lineage>
</organism>
<accession>A0A8A9LES5</accession>
<name>A0A8A9LES5_9GAMM</name>
<dbReference type="AlphaFoldDB" id="A0A8A9LES5"/>
<evidence type="ECO:0000313" key="1">
    <source>
        <dbReference type="EMBL" id="QTS34865.1"/>
    </source>
</evidence>
<evidence type="ECO:0000313" key="2">
    <source>
        <dbReference type="Proteomes" id="UP000321124"/>
    </source>
</evidence>
<dbReference type="Proteomes" id="UP000321124">
    <property type="component" value="Chromosome"/>
</dbReference>